<protein>
    <submittedName>
        <fullName evidence="2">Antibiotic acetyltransferase</fullName>
    </submittedName>
</protein>
<dbReference type="PANTHER" id="PTHR43300">
    <property type="entry name" value="ACETYLTRANSFERASE"/>
    <property type="match status" value="1"/>
</dbReference>
<dbReference type="RefSeq" id="WP_137276882.1">
    <property type="nucleotide sequence ID" value="NZ_QKNX01000004.1"/>
</dbReference>
<organism evidence="2 3">
    <name type="scientific">Natronomonas salsuginis</name>
    <dbReference type="NCBI Taxonomy" id="2217661"/>
    <lineage>
        <taxon>Archaea</taxon>
        <taxon>Methanobacteriati</taxon>
        <taxon>Methanobacteriota</taxon>
        <taxon>Stenosarchaea group</taxon>
        <taxon>Halobacteria</taxon>
        <taxon>Halobacteriales</taxon>
        <taxon>Natronomonadaceae</taxon>
        <taxon>Natronomonas</taxon>
    </lineage>
</organism>
<dbReference type="Proteomes" id="UP000308037">
    <property type="component" value="Unassembled WGS sequence"/>
</dbReference>
<dbReference type="InterPro" id="IPR018357">
    <property type="entry name" value="Hexapep_transf_CS"/>
</dbReference>
<proteinExistence type="predicted"/>
<keyword evidence="3" id="KW-1185">Reference proteome</keyword>
<dbReference type="InterPro" id="IPR050179">
    <property type="entry name" value="Trans_hexapeptide_repeat"/>
</dbReference>
<evidence type="ECO:0000313" key="2">
    <source>
        <dbReference type="EMBL" id="TKR25243.1"/>
    </source>
</evidence>
<comment type="caution">
    <text evidence="2">The sequence shown here is derived from an EMBL/GenBank/DDBJ whole genome shotgun (WGS) entry which is preliminary data.</text>
</comment>
<dbReference type="PROSITE" id="PS00101">
    <property type="entry name" value="HEXAPEP_TRANSFERASES"/>
    <property type="match status" value="1"/>
</dbReference>
<gene>
    <name evidence="2" type="ORF">DM868_10760</name>
</gene>
<reference evidence="2 3" key="1">
    <citation type="submission" date="2019-04" db="EMBL/GenBank/DDBJ databases">
        <title>Natronomonas sp. F20-122 a newhaloarchaeon isolated from a saline saltern of Isla Bacuta, Huelva, Spain.</title>
        <authorList>
            <person name="Duran-Viseras A."/>
            <person name="Sanchez-Porro C."/>
            <person name="Ventosa A."/>
        </authorList>
    </citation>
    <scope>NUCLEOTIDE SEQUENCE [LARGE SCALE GENOMIC DNA]</scope>
    <source>
        <strain evidence="2 3">F20-122</strain>
    </source>
</reference>
<sequence>MKERAYKLYSKFFGHPKLFNVIINKFSDSSINISESATLGRGSELYGNIEIGKNVSIKKDVKIMGDVNIGDHTGLMGNNSIIGEVSIGKYCPIAARARMRTLDHPTYKPSMSMGFYNKIGSELPHISKGPIKIENDVWIGSDTKILSDVTIENGAVIAADSVVVDDVKPYSIVAGNPATHKGYRFDESTREALQEIAWWDWDEERQKKNIEFFESDLRETSDIYSLIE</sequence>
<dbReference type="Pfam" id="PF00132">
    <property type="entry name" value="Hexapep"/>
    <property type="match status" value="1"/>
</dbReference>
<evidence type="ECO:0000313" key="3">
    <source>
        <dbReference type="Proteomes" id="UP000308037"/>
    </source>
</evidence>
<dbReference type="AlphaFoldDB" id="A0A4V5ZNI6"/>
<name>A0A4V5ZNI6_9EURY</name>
<keyword evidence="1 2" id="KW-0808">Transferase</keyword>
<dbReference type="InterPro" id="IPR011004">
    <property type="entry name" value="Trimer_LpxA-like_sf"/>
</dbReference>
<dbReference type="OrthoDB" id="1475at2157"/>
<evidence type="ECO:0000256" key="1">
    <source>
        <dbReference type="ARBA" id="ARBA00022679"/>
    </source>
</evidence>
<dbReference type="EMBL" id="QKNX01000004">
    <property type="protein sequence ID" value="TKR25243.1"/>
    <property type="molecule type" value="Genomic_DNA"/>
</dbReference>
<dbReference type="CDD" id="cd03349">
    <property type="entry name" value="LbH_XAT"/>
    <property type="match status" value="1"/>
</dbReference>
<dbReference type="SUPFAM" id="SSF51161">
    <property type="entry name" value="Trimeric LpxA-like enzymes"/>
    <property type="match status" value="1"/>
</dbReference>
<dbReference type="GO" id="GO:0016740">
    <property type="term" value="F:transferase activity"/>
    <property type="evidence" value="ECO:0007669"/>
    <property type="project" value="UniProtKB-KW"/>
</dbReference>
<accession>A0A4V5ZNI6</accession>
<dbReference type="Gene3D" id="2.160.10.10">
    <property type="entry name" value="Hexapeptide repeat proteins"/>
    <property type="match status" value="1"/>
</dbReference>
<dbReference type="InterPro" id="IPR001451">
    <property type="entry name" value="Hexapep"/>
</dbReference>